<sequence length="466" mass="51844">MIALGSLALQNKDVQSRATSLWKLVNRNITTSWEQLIENQGRYDPCKGTNLIQTVVTGLLFASASADPSVLNQACMTLANGLHWARIAGILTPEVINQNLLPKLDQPVTPLQLDMRWRQWTVLEDLKRAISTIYLLDPTLALATESSCIARHLDNPCGCVWDDEPSYAALNAEQWKNSIDRCRSSFAPLNNLSIADLYQYLFSDDPSWDTDLTTVGMMARQALLAGLASLIIDANQSHHGSFDLARRDLGSIGRALLRYYDIFIHRTDDSRSLSVLVGHWHHTAILFGYAIAKQQRLARQSIWTLPLGRHLLLHANAIRHFFESFQLGRAKVPHFIQVQILQSAAFVFRDYVAYSSSKPSDDPSQIFVGRYSLNLEVDWASLNRTTGLVYSAMPVDAGSHGAPDVASLLREEAFIKVNNIVPVINGFSSLGNQDLGPFITILYGLGRTHPRAGEIAVQLEQSARII</sequence>
<dbReference type="OrthoDB" id="3945418at2759"/>
<reference evidence="1 2" key="1">
    <citation type="submission" date="2013-07" db="EMBL/GenBank/DDBJ databases">
        <title>The Genome Sequence of Cryptococcus heveanensis BCC8398.</title>
        <authorList>
            <consortium name="The Broad Institute Genome Sequencing Platform"/>
            <person name="Cuomo C."/>
            <person name="Litvintseva A."/>
            <person name="Chen Y."/>
            <person name="Heitman J."/>
            <person name="Sun S."/>
            <person name="Springer D."/>
            <person name="Dromer F."/>
            <person name="Young S.K."/>
            <person name="Zeng Q."/>
            <person name="Gargeya S."/>
            <person name="Fitzgerald M."/>
            <person name="Abouelleil A."/>
            <person name="Alvarado L."/>
            <person name="Berlin A.M."/>
            <person name="Chapman S.B."/>
            <person name="Dewar J."/>
            <person name="Goldberg J."/>
            <person name="Griggs A."/>
            <person name="Gujja S."/>
            <person name="Hansen M."/>
            <person name="Howarth C."/>
            <person name="Imamovic A."/>
            <person name="Larimer J."/>
            <person name="McCowan C."/>
            <person name="Murphy C."/>
            <person name="Pearson M."/>
            <person name="Priest M."/>
            <person name="Roberts A."/>
            <person name="Saif S."/>
            <person name="Shea T."/>
            <person name="Sykes S."/>
            <person name="Wortman J."/>
            <person name="Nusbaum C."/>
            <person name="Birren B."/>
        </authorList>
    </citation>
    <scope>NUCLEOTIDE SEQUENCE [LARGE SCALE GENOMIC DNA]</scope>
    <source>
        <strain evidence="1 2">BCC8398</strain>
    </source>
</reference>
<dbReference type="Proteomes" id="UP000092666">
    <property type="component" value="Unassembled WGS sequence"/>
</dbReference>
<organism evidence="1 2">
    <name type="scientific">Kwoniella heveanensis BCC8398</name>
    <dbReference type="NCBI Taxonomy" id="1296120"/>
    <lineage>
        <taxon>Eukaryota</taxon>
        <taxon>Fungi</taxon>
        <taxon>Dikarya</taxon>
        <taxon>Basidiomycota</taxon>
        <taxon>Agaricomycotina</taxon>
        <taxon>Tremellomycetes</taxon>
        <taxon>Tremellales</taxon>
        <taxon>Cryptococcaceae</taxon>
        <taxon>Kwoniella</taxon>
    </lineage>
</organism>
<evidence type="ECO:0000313" key="2">
    <source>
        <dbReference type="Proteomes" id="UP000092666"/>
    </source>
</evidence>
<keyword evidence="2" id="KW-1185">Reference proteome</keyword>
<name>A0A1B9GIF6_9TREE</name>
<proteinExistence type="predicted"/>
<accession>A0A1B9GIF6</accession>
<evidence type="ECO:0000313" key="1">
    <source>
        <dbReference type="EMBL" id="OCF30854.1"/>
    </source>
</evidence>
<reference evidence="2" key="2">
    <citation type="submission" date="2013-12" db="EMBL/GenBank/DDBJ databases">
        <title>Evolution of pathogenesis and genome organization in the Tremellales.</title>
        <authorList>
            <person name="Cuomo C."/>
            <person name="Litvintseva A."/>
            <person name="Heitman J."/>
            <person name="Chen Y."/>
            <person name="Sun S."/>
            <person name="Springer D."/>
            <person name="Dromer F."/>
            <person name="Young S."/>
            <person name="Zeng Q."/>
            <person name="Chapman S."/>
            <person name="Gujja S."/>
            <person name="Saif S."/>
            <person name="Birren B."/>
        </authorList>
    </citation>
    <scope>NUCLEOTIDE SEQUENCE [LARGE SCALE GENOMIC DNA]</scope>
    <source>
        <strain evidence="2">BCC8398</strain>
    </source>
</reference>
<protein>
    <recommendedName>
        <fullName evidence="3">Transcription factor domain-containing protein</fullName>
    </recommendedName>
</protein>
<dbReference type="EMBL" id="KV700140">
    <property type="protein sequence ID" value="OCF30854.1"/>
    <property type="molecule type" value="Genomic_DNA"/>
</dbReference>
<evidence type="ECO:0008006" key="3">
    <source>
        <dbReference type="Google" id="ProtNLM"/>
    </source>
</evidence>
<gene>
    <name evidence="1" type="ORF">I316_07487</name>
</gene>
<dbReference type="AlphaFoldDB" id="A0A1B9GIF6"/>
<dbReference type="STRING" id="1296120.A0A1B9GIF6"/>